<feature type="non-terminal residue" evidence="1">
    <location>
        <position position="1"/>
    </location>
</feature>
<evidence type="ECO:0000313" key="1">
    <source>
        <dbReference type="EMBL" id="GAH33230.1"/>
    </source>
</evidence>
<sequence length="163" mass="17911">ARSLRSLGQAAQGQSEYKRAVEFLEESLILYKEIEGNVGAAMSLCFLGRAEADRGNLDKATKLVKDGFSIFQEMGNKWGVAWCFECLASVALYRDRAKQAVRLFGAAEALRDAAGVPVAHADRVEYDKEVAAVRSKLGNEKFSALWAEGRSISIEEAIEYALE</sequence>
<dbReference type="PANTHER" id="PTHR47691:SF3">
    <property type="entry name" value="HTH-TYPE TRANSCRIPTIONAL REGULATOR RV0890C-RELATED"/>
    <property type="match status" value="1"/>
</dbReference>
<protein>
    <recommendedName>
        <fullName evidence="2">MalT-like TPR region domain-containing protein</fullName>
    </recommendedName>
</protein>
<dbReference type="Gene3D" id="1.25.40.10">
    <property type="entry name" value="Tetratricopeptide repeat domain"/>
    <property type="match status" value="1"/>
</dbReference>
<dbReference type="InterPro" id="IPR011990">
    <property type="entry name" value="TPR-like_helical_dom_sf"/>
</dbReference>
<name>X1FL21_9ZZZZ</name>
<reference evidence="1" key="1">
    <citation type="journal article" date="2014" name="Front. Microbiol.">
        <title>High frequency of phylogenetically diverse reductive dehalogenase-homologous genes in deep subseafloor sedimentary metagenomes.</title>
        <authorList>
            <person name="Kawai M."/>
            <person name="Futagami T."/>
            <person name="Toyoda A."/>
            <person name="Takaki Y."/>
            <person name="Nishi S."/>
            <person name="Hori S."/>
            <person name="Arai W."/>
            <person name="Tsubouchi T."/>
            <person name="Morono Y."/>
            <person name="Uchiyama I."/>
            <person name="Ito T."/>
            <person name="Fujiyama A."/>
            <person name="Inagaki F."/>
            <person name="Takami H."/>
        </authorList>
    </citation>
    <scope>NUCLEOTIDE SEQUENCE</scope>
    <source>
        <strain evidence="1">Expedition CK06-06</strain>
    </source>
</reference>
<dbReference type="PANTHER" id="PTHR47691">
    <property type="entry name" value="REGULATOR-RELATED"/>
    <property type="match status" value="1"/>
</dbReference>
<dbReference type="SUPFAM" id="SSF48452">
    <property type="entry name" value="TPR-like"/>
    <property type="match status" value="1"/>
</dbReference>
<proteinExistence type="predicted"/>
<organism evidence="1">
    <name type="scientific">marine sediment metagenome</name>
    <dbReference type="NCBI Taxonomy" id="412755"/>
    <lineage>
        <taxon>unclassified sequences</taxon>
        <taxon>metagenomes</taxon>
        <taxon>ecological metagenomes</taxon>
    </lineage>
</organism>
<evidence type="ECO:0008006" key="2">
    <source>
        <dbReference type="Google" id="ProtNLM"/>
    </source>
</evidence>
<dbReference type="Pfam" id="PF13424">
    <property type="entry name" value="TPR_12"/>
    <property type="match status" value="1"/>
</dbReference>
<comment type="caution">
    <text evidence="1">The sequence shown here is derived from an EMBL/GenBank/DDBJ whole genome shotgun (WGS) entry which is preliminary data.</text>
</comment>
<dbReference type="EMBL" id="BARU01010460">
    <property type="protein sequence ID" value="GAH33230.1"/>
    <property type="molecule type" value="Genomic_DNA"/>
</dbReference>
<dbReference type="AlphaFoldDB" id="X1FL21"/>
<accession>X1FL21</accession>
<gene>
    <name evidence="1" type="ORF">S03H2_19941</name>
</gene>